<evidence type="ECO:0000256" key="3">
    <source>
        <dbReference type="ARBA" id="ARBA00022691"/>
    </source>
</evidence>
<dbReference type="NCBIfam" id="TIGR00536">
    <property type="entry name" value="hemK_fam"/>
    <property type="match status" value="1"/>
</dbReference>
<dbReference type="AlphaFoldDB" id="A0A4Q9Z4X0"/>
<dbReference type="Gene3D" id="3.40.50.150">
    <property type="entry name" value="Vaccinia Virus protein VP39"/>
    <property type="match status" value="1"/>
</dbReference>
<dbReference type="InterPro" id="IPR019874">
    <property type="entry name" value="RF_methyltr_PrmC"/>
</dbReference>
<protein>
    <recommendedName>
        <fullName evidence="5">Release factor glutamine methyltransferase</fullName>
        <shortName evidence="5">RF MTase</shortName>
        <ecNumber evidence="5">2.1.1.297</ecNumber>
    </recommendedName>
    <alternativeName>
        <fullName evidence="5">N5-glutamine methyltransferase PrmC</fullName>
    </alternativeName>
    <alternativeName>
        <fullName evidence="5">Protein-(glutamine-N5) MTase PrmC</fullName>
    </alternativeName>
    <alternativeName>
        <fullName evidence="5">Protein-glutamine N-methyltransferase PrmC</fullName>
    </alternativeName>
</protein>
<evidence type="ECO:0000259" key="7">
    <source>
        <dbReference type="Pfam" id="PF17827"/>
    </source>
</evidence>
<keyword evidence="9" id="KW-1185">Reference proteome</keyword>
<dbReference type="GO" id="GO:0102559">
    <property type="term" value="F:peptide chain release factor N(5)-glutamine methyltransferase activity"/>
    <property type="evidence" value="ECO:0007669"/>
    <property type="project" value="UniProtKB-EC"/>
</dbReference>
<evidence type="ECO:0000256" key="5">
    <source>
        <dbReference type="HAMAP-Rule" id="MF_02126"/>
    </source>
</evidence>
<comment type="similarity">
    <text evidence="5">Belongs to the protein N5-glutamine methyltransferase family. PrmC subfamily.</text>
</comment>
<dbReference type="PANTHER" id="PTHR18895">
    <property type="entry name" value="HEMK METHYLTRANSFERASE"/>
    <property type="match status" value="1"/>
</dbReference>
<dbReference type="GO" id="GO:0003676">
    <property type="term" value="F:nucleic acid binding"/>
    <property type="evidence" value="ECO:0007669"/>
    <property type="project" value="InterPro"/>
</dbReference>
<dbReference type="InterPro" id="IPR029063">
    <property type="entry name" value="SAM-dependent_MTases_sf"/>
</dbReference>
<evidence type="ECO:0000259" key="6">
    <source>
        <dbReference type="Pfam" id="PF05175"/>
    </source>
</evidence>
<feature type="binding site" evidence="5">
    <location>
        <begin position="190"/>
        <end position="193"/>
    </location>
    <ligand>
        <name>substrate</name>
    </ligand>
</feature>
<comment type="caution">
    <text evidence="5">Lacks conserved residue(s) required for the propagation of feature annotation.</text>
</comment>
<dbReference type="PANTHER" id="PTHR18895:SF74">
    <property type="entry name" value="MTRF1L RELEASE FACTOR GLUTAMINE METHYLTRANSFERASE"/>
    <property type="match status" value="1"/>
</dbReference>
<evidence type="ECO:0000256" key="1">
    <source>
        <dbReference type="ARBA" id="ARBA00022603"/>
    </source>
</evidence>
<dbReference type="Gene3D" id="1.10.8.10">
    <property type="entry name" value="DNA helicase RuvA subunit, C-terminal domain"/>
    <property type="match status" value="1"/>
</dbReference>
<feature type="binding site" evidence="5">
    <location>
        <begin position="124"/>
        <end position="128"/>
    </location>
    <ligand>
        <name>S-adenosyl-L-methionine</name>
        <dbReference type="ChEBI" id="CHEBI:59789"/>
    </ligand>
</feature>
<comment type="caution">
    <text evidence="8">The sequence shown here is derived from an EMBL/GenBank/DDBJ whole genome shotgun (WGS) entry which is preliminary data.</text>
</comment>
<keyword evidence="2 5" id="KW-0808">Transferase</keyword>
<reference evidence="8 9" key="1">
    <citation type="submission" date="2019-02" db="EMBL/GenBank/DDBJ databases">
        <title>Flavobacterium sp. RD-2-33 isolated from forest soil.</title>
        <authorList>
            <person name="Chaudhary D.K."/>
        </authorList>
    </citation>
    <scope>NUCLEOTIDE SEQUENCE [LARGE SCALE GENOMIC DNA]</scope>
    <source>
        <strain evidence="8 9">RD-2-33</strain>
    </source>
</reference>
<evidence type="ECO:0000256" key="2">
    <source>
        <dbReference type="ARBA" id="ARBA00022679"/>
    </source>
</evidence>
<dbReference type="Pfam" id="PF17827">
    <property type="entry name" value="PrmC_N"/>
    <property type="match status" value="1"/>
</dbReference>
<dbReference type="InterPro" id="IPR002052">
    <property type="entry name" value="DNA_methylase_N6_adenine_CS"/>
</dbReference>
<evidence type="ECO:0000256" key="4">
    <source>
        <dbReference type="ARBA" id="ARBA00048391"/>
    </source>
</evidence>
<dbReference type="InterPro" id="IPR050320">
    <property type="entry name" value="N5-glutamine_MTase"/>
</dbReference>
<keyword evidence="1 5" id="KW-0489">Methyltransferase</keyword>
<gene>
    <name evidence="5 8" type="primary">prmC</name>
    <name evidence="8" type="ORF">EZL74_04480</name>
</gene>
<dbReference type="SUPFAM" id="SSF53335">
    <property type="entry name" value="S-adenosyl-L-methionine-dependent methyltransferases"/>
    <property type="match status" value="1"/>
</dbReference>
<dbReference type="NCBIfam" id="TIGR03534">
    <property type="entry name" value="RF_mod_PrmC"/>
    <property type="match status" value="1"/>
</dbReference>
<name>A0A4Q9Z4X0_9FLAO</name>
<dbReference type="InterPro" id="IPR007848">
    <property type="entry name" value="Small_mtfrase_dom"/>
</dbReference>
<dbReference type="CDD" id="cd02440">
    <property type="entry name" value="AdoMet_MTases"/>
    <property type="match status" value="1"/>
</dbReference>
<proteinExistence type="inferred from homology"/>
<evidence type="ECO:0000313" key="8">
    <source>
        <dbReference type="EMBL" id="TBX70436.1"/>
    </source>
</evidence>
<dbReference type="RefSeq" id="WP_131475396.1">
    <property type="nucleotide sequence ID" value="NZ_SJPE01000003.1"/>
</dbReference>
<sequence length="290" mass="33147">MLFKQYKAIFLRELASLYDEKEIESFFYLTLEHFHHKKRIDLALNPEMEMDASQLSQWESVLADLKKYKPIQYILGNTEFYGLPFVVNEQVLIPRPETEELVALILTNNSNPVSPDMLTILDIGTGSGCIPISLKKNLPNAAVFAIDVSKEALATAQKNAALNKVEVNFMLQNILDTQDLGQQFDIIVSNPPYVRHLEKNEINPNVLDYEPHLALFVEDDDALLFYRKIAELARINLKPGGQLYFEINQYLGNETVEFLQSLGFSEVKLLKDIYGNDRMVFCLLPSAFYS</sequence>
<dbReference type="Proteomes" id="UP000293300">
    <property type="component" value="Unassembled WGS sequence"/>
</dbReference>
<dbReference type="InterPro" id="IPR040758">
    <property type="entry name" value="PrmC_N"/>
</dbReference>
<feature type="domain" description="Methyltransferase small" evidence="6">
    <location>
        <begin position="119"/>
        <end position="199"/>
    </location>
</feature>
<dbReference type="Pfam" id="PF05175">
    <property type="entry name" value="MTS"/>
    <property type="match status" value="1"/>
</dbReference>
<comment type="function">
    <text evidence="5">Methylates the class 1 translation termination release factors RF1/PrfA and RF2/PrfB on the glutamine residue of the universally conserved GGQ motif.</text>
</comment>
<dbReference type="HAMAP" id="MF_02126">
    <property type="entry name" value="RF_methyltr_PrmC"/>
    <property type="match status" value="1"/>
</dbReference>
<organism evidence="8 9">
    <name type="scientific">Flavobacterium silvisoli</name>
    <dbReference type="NCBI Taxonomy" id="2529433"/>
    <lineage>
        <taxon>Bacteria</taxon>
        <taxon>Pseudomonadati</taxon>
        <taxon>Bacteroidota</taxon>
        <taxon>Flavobacteriia</taxon>
        <taxon>Flavobacteriales</taxon>
        <taxon>Flavobacteriaceae</taxon>
        <taxon>Flavobacterium</taxon>
    </lineage>
</organism>
<dbReference type="OrthoDB" id="9800643at2"/>
<dbReference type="EC" id="2.1.1.297" evidence="5"/>
<feature type="binding site" evidence="5">
    <location>
        <position position="147"/>
    </location>
    <ligand>
        <name>S-adenosyl-L-methionine</name>
        <dbReference type="ChEBI" id="CHEBI:59789"/>
    </ligand>
</feature>
<keyword evidence="3 5" id="KW-0949">S-adenosyl-L-methionine</keyword>
<dbReference type="EMBL" id="SJPE01000003">
    <property type="protein sequence ID" value="TBX70436.1"/>
    <property type="molecule type" value="Genomic_DNA"/>
</dbReference>
<feature type="binding site" evidence="5">
    <location>
        <position position="190"/>
    </location>
    <ligand>
        <name>S-adenosyl-L-methionine</name>
        <dbReference type="ChEBI" id="CHEBI:59789"/>
    </ligand>
</feature>
<accession>A0A4Q9Z4X0</accession>
<evidence type="ECO:0000313" key="9">
    <source>
        <dbReference type="Proteomes" id="UP000293300"/>
    </source>
</evidence>
<dbReference type="GO" id="GO:0032259">
    <property type="term" value="P:methylation"/>
    <property type="evidence" value="ECO:0007669"/>
    <property type="project" value="UniProtKB-KW"/>
</dbReference>
<comment type="catalytic activity">
    <reaction evidence="4 5">
        <text>L-glutaminyl-[peptide chain release factor] + S-adenosyl-L-methionine = N(5)-methyl-L-glutaminyl-[peptide chain release factor] + S-adenosyl-L-homocysteine + H(+)</text>
        <dbReference type="Rhea" id="RHEA:42896"/>
        <dbReference type="Rhea" id="RHEA-COMP:10271"/>
        <dbReference type="Rhea" id="RHEA-COMP:10272"/>
        <dbReference type="ChEBI" id="CHEBI:15378"/>
        <dbReference type="ChEBI" id="CHEBI:30011"/>
        <dbReference type="ChEBI" id="CHEBI:57856"/>
        <dbReference type="ChEBI" id="CHEBI:59789"/>
        <dbReference type="ChEBI" id="CHEBI:61891"/>
        <dbReference type="EC" id="2.1.1.297"/>
    </reaction>
</comment>
<dbReference type="PROSITE" id="PS00092">
    <property type="entry name" value="N6_MTASE"/>
    <property type="match status" value="1"/>
</dbReference>
<dbReference type="InterPro" id="IPR004556">
    <property type="entry name" value="HemK-like"/>
</dbReference>
<feature type="domain" description="Release factor glutamine methyltransferase N-terminal" evidence="7">
    <location>
        <begin position="28"/>
        <end position="76"/>
    </location>
</feature>